<proteinExistence type="predicted"/>
<gene>
    <name evidence="2" type="ORF">Acr_14g0003040</name>
</gene>
<feature type="region of interest" description="Disordered" evidence="1">
    <location>
        <begin position="1"/>
        <end position="25"/>
    </location>
</feature>
<dbReference type="Proteomes" id="UP000585474">
    <property type="component" value="Unassembled WGS sequence"/>
</dbReference>
<sequence length="113" mass="12773">MEGAAEKVSQLNPNAREWNPSVDSPEENRCLYITFSNGFPLTAYQIYWFFTGWEDYVFDALGKRIEDGFLGGGRRSCGSGDDDGGEEVVSVNELLGKLNKWDEVMHPWTTWGI</sequence>
<protein>
    <submittedName>
        <fullName evidence="2">Uncharacterized protein</fullName>
    </submittedName>
</protein>
<keyword evidence="3" id="KW-1185">Reference proteome</keyword>
<reference evidence="2 3" key="1">
    <citation type="submission" date="2019-07" db="EMBL/GenBank/DDBJ databases">
        <title>De Novo Assembly of kiwifruit Actinidia rufa.</title>
        <authorList>
            <person name="Sugita-Konishi S."/>
            <person name="Sato K."/>
            <person name="Mori E."/>
            <person name="Abe Y."/>
            <person name="Kisaki G."/>
            <person name="Hamano K."/>
            <person name="Suezawa K."/>
            <person name="Otani M."/>
            <person name="Fukuda T."/>
            <person name="Manabe T."/>
            <person name="Gomi K."/>
            <person name="Tabuchi M."/>
            <person name="Akimitsu K."/>
            <person name="Kataoka I."/>
        </authorList>
    </citation>
    <scope>NUCLEOTIDE SEQUENCE [LARGE SCALE GENOMIC DNA]</scope>
    <source>
        <strain evidence="3">cv. Fuchu</strain>
    </source>
</reference>
<evidence type="ECO:0000256" key="1">
    <source>
        <dbReference type="SAM" id="MobiDB-lite"/>
    </source>
</evidence>
<organism evidence="2 3">
    <name type="scientific">Actinidia rufa</name>
    <dbReference type="NCBI Taxonomy" id="165716"/>
    <lineage>
        <taxon>Eukaryota</taxon>
        <taxon>Viridiplantae</taxon>
        <taxon>Streptophyta</taxon>
        <taxon>Embryophyta</taxon>
        <taxon>Tracheophyta</taxon>
        <taxon>Spermatophyta</taxon>
        <taxon>Magnoliopsida</taxon>
        <taxon>eudicotyledons</taxon>
        <taxon>Gunneridae</taxon>
        <taxon>Pentapetalae</taxon>
        <taxon>asterids</taxon>
        <taxon>Ericales</taxon>
        <taxon>Actinidiaceae</taxon>
        <taxon>Actinidia</taxon>
    </lineage>
</organism>
<accession>A0A7J0FPM6</accession>
<evidence type="ECO:0000313" key="2">
    <source>
        <dbReference type="EMBL" id="GFZ00669.1"/>
    </source>
</evidence>
<dbReference type="OrthoDB" id="1882251at2759"/>
<evidence type="ECO:0000313" key="3">
    <source>
        <dbReference type="Proteomes" id="UP000585474"/>
    </source>
</evidence>
<dbReference type="EMBL" id="BJWL01000014">
    <property type="protein sequence ID" value="GFZ00669.1"/>
    <property type="molecule type" value="Genomic_DNA"/>
</dbReference>
<comment type="caution">
    <text evidence="2">The sequence shown here is derived from an EMBL/GenBank/DDBJ whole genome shotgun (WGS) entry which is preliminary data.</text>
</comment>
<name>A0A7J0FPM6_9ERIC</name>
<dbReference type="AlphaFoldDB" id="A0A7J0FPM6"/>